<gene>
    <name evidence="2" type="ORF">NBG84_26330</name>
</gene>
<evidence type="ECO:0000313" key="2">
    <source>
        <dbReference type="EMBL" id="MCM2391761.1"/>
    </source>
</evidence>
<proteinExistence type="predicted"/>
<dbReference type="EMBL" id="JAMQAW010000032">
    <property type="protein sequence ID" value="MCM2391761.1"/>
    <property type="molecule type" value="Genomic_DNA"/>
</dbReference>
<name>A0ABT0UU38_9ACTN</name>
<dbReference type="RefSeq" id="WP_250922087.1">
    <property type="nucleotide sequence ID" value="NZ_JAMQAW010000032.1"/>
</dbReference>
<evidence type="ECO:0000256" key="1">
    <source>
        <dbReference type="SAM" id="MobiDB-lite"/>
    </source>
</evidence>
<feature type="compositionally biased region" description="Low complexity" evidence="1">
    <location>
        <begin position="278"/>
        <end position="296"/>
    </location>
</feature>
<organism evidence="2 3">
    <name type="scientific">Streptomyces albipurpureus</name>
    <dbReference type="NCBI Taxonomy" id="2897419"/>
    <lineage>
        <taxon>Bacteria</taxon>
        <taxon>Bacillati</taxon>
        <taxon>Actinomycetota</taxon>
        <taxon>Actinomycetes</taxon>
        <taxon>Kitasatosporales</taxon>
        <taxon>Streptomycetaceae</taxon>
        <taxon>Streptomyces</taxon>
    </lineage>
</organism>
<protein>
    <submittedName>
        <fullName evidence="2">Uncharacterized protein</fullName>
    </submittedName>
</protein>
<feature type="region of interest" description="Disordered" evidence="1">
    <location>
        <begin position="270"/>
        <end position="296"/>
    </location>
</feature>
<reference evidence="2" key="1">
    <citation type="submission" date="2022-06" db="EMBL/GenBank/DDBJ databases">
        <title>Genome public.</title>
        <authorList>
            <person name="Sun Q."/>
        </authorList>
    </citation>
    <scope>NUCLEOTIDE SEQUENCE</scope>
    <source>
        <strain evidence="2">CWNU-1</strain>
    </source>
</reference>
<accession>A0ABT0UU38</accession>
<keyword evidence="3" id="KW-1185">Reference proteome</keyword>
<dbReference type="Proteomes" id="UP001431429">
    <property type="component" value="Unassembled WGS sequence"/>
</dbReference>
<comment type="caution">
    <text evidence="2">The sequence shown here is derived from an EMBL/GenBank/DDBJ whole genome shotgun (WGS) entry which is preliminary data.</text>
</comment>
<sequence>MSDDTTVRLWGSIRDSRRYGMKHESYKGRKLKTVKGREYGYVRHFVNGVNLGRHMGDEESALDYLRRTIDFADEVGVSSGRMGAEWYAPGTFELCEEGHPKEIGGDCGHHWCVEQRSELAPATAEGGDTPAEIASASLLQPWERDLLAQPVVTTPRYTTADENAATEPAPADTAPARRVIAEFRQVCTNSQEWTMEDHLTLTAPLENSDPFEYIKAPHADVWQSAASEMLQVQGWRVVEEWEYFAGPNVWRARVEPLVDAINEPVKPEPVKAPEEAAADSASQAPADTAPTPTANPARRYVVTFDRRPGLGVGGFDGLRRMTLAEAQAVLRTAAAFKRGRVINVESLKEVSDDDITRQSVDAYPQREYPLLGFGAPQCIHGNAPNPAATGKPIQECRDARGTDDFGVFSDEGCIYTYDCAVDVANEAVKESAESDYITWSKVCTDHAEQPAGTCAECNSDD</sequence>
<evidence type="ECO:0000313" key="3">
    <source>
        <dbReference type="Proteomes" id="UP001431429"/>
    </source>
</evidence>